<feature type="signal peptide" evidence="1">
    <location>
        <begin position="1"/>
        <end position="21"/>
    </location>
</feature>
<evidence type="ECO:0000313" key="3">
    <source>
        <dbReference type="Proteomes" id="UP000075714"/>
    </source>
</evidence>
<accession>A0A150GFP2</accession>
<protein>
    <submittedName>
        <fullName evidence="2">Uncharacterized protein</fullName>
    </submittedName>
</protein>
<dbReference type="AlphaFoldDB" id="A0A150GFP2"/>
<feature type="chain" id="PRO_5007562017" evidence="1">
    <location>
        <begin position="22"/>
        <end position="318"/>
    </location>
</feature>
<organism evidence="2 3">
    <name type="scientific">Gonium pectorale</name>
    <name type="common">Green alga</name>
    <dbReference type="NCBI Taxonomy" id="33097"/>
    <lineage>
        <taxon>Eukaryota</taxon>
        <taxon>Viridiplantae</taxon>
        <taxon>Chlorophyta</taxon>
        <taxon>core chlorophytes</taxon>
        <taxon>Chlorophyceae</taxon>
        <taxon>CS clade</taxon>
        <taxon>Chlamydomonadales</taxon>
        <taxon>Volvocaceae</taxon>
        <taxon>Gonium</taxon>
    </lineage>
</organism>
<reference evidence="3" key="1">
    <citation type="journal article" date="2016" name="Nat. Commun.">
        <title>The Gonium pectorale genome demonstrates co-option of cell cycle regulation during the evolution of multicellularity.</title>
        <authorList>
            <person name="Hanschen E.R."/>
            <person name="Marriage T.N."/>
            <person name="Ferris P.J."/>
            <person name="Hamaji T."/>
            <person name="Toyoda A."/>
            <person name="Fujiyama A."/>
            <person name="Neme R."/>
            <person name="Noguchi H."/>
            <person name="Minakuchi Y."/>
            <person name="Suzuki M."/>
            <person name="Kawai-Toyooka H."/>
            <person name="Smith D.R."/>
            <person name="Sparks H."/>
            <person name="Anderson J."/>
            <person name="Bakaric R."/>
            <person name="Luria V."/>
            <person name="Karger A."/>
            <person name="Kirschner M.W."/>
            <person name="Durand P.M."/>
            <person name="Michod R.E."/>
            <person name="Nozaki H."/>
            <person name="Olson B.J."/>
        </authorList>
    </citation>
    <scope>NUCLEOTIDE SEQUENCE [LARGE SCALE GENOMIC DNA]</scope>
    <source>
        <strain evidence="3">NIES-2863</strain>
    </source>
</reference>
<dbReference type="EMBL" id="LSYV01000027">
    <property type="protein sequence ID" value="KXZ48658.1"/>
    <property type="molecule type" value="Genomic_DNA"/>
</dbReference>
<comment type="caution">
    <text evidence="2">The sequence shown here is derived from an EMBL/GenBank/DDBJ whole genome shotgun (WGS) entry which is preliminary data.</text>
</comment>
<sequence length="318" mass="33755">MAPRHLLGAALLACSLSLVLSLDSDFTFGTTRVRFLGNSPNFQVYPNTSLTSYLQLKFQKFEERDTDGKKVGGHGVTSLASADPTWTTGNYTAKNGANLTYVKMTLDPTNRNEFTLACPTNGNSGRRSLRETAAQNAGRSLLAASPKVVVTMFFGGANDSTFQYGYNKTVTVAKGGIKFSVEYSDWPFCNDNNTLGMEIDILLKGDAAATGITTATNSDGTKVLTIPVTNDTTSSLSFANYAYEASNGNRSMSVSVDLSASATKATITLKLPNPKPNTTVYYDPTVTTTITATPGAAGVARVTLWALLAAVLLSLLLS</sequence>
<evidence type="ECO:0000256" key="1">
    <source>
        <dbReference type="SAM" id="SignalP"/>
    </source>
</evidence>
<keyword evidence="3" id="KW-1185">Reference proteome</keyword>
<evidence type="ECO:0000313" key="2">
    <source>
        <dbReference type="EMBL" id="KXZ48658.1"/>
    </source>
</evidence>
<keyword evidence="1" id="KW-0732">Signal</keyword>
<dbReference type="OrthoDB" id="529382at2759"/>
<proteinExistence type="predicted"/>
<name>A0A150GFP2_GONPE</name>
<gene>
    <name evidence="2" type="ORF">GPECTOR_26g561</name>
</gene>
<dbReference type="Proteomes" id="UP000075714">
    <property type="component" value="Unassembled WGS sequence"/>
</dbReference>